<dbReference type="InterPro" id="IPR017246">
    <property type="entry name" value="Snapin"/>
</dbReference>
<evidence type="ECO:0000256" key="1">
    <source>
        <dbReference type="ARBA" id="ARBA00006111"/>
    </source>
</evidence>
<dbReference type="InterPro" id="IPR028119">
    <property type="entry name" value="Snapin/Pallidin/Snn1"/>
</dbReference>
<dbReference type="GO" id="GO:0006886">
    <property type="term" value="P:intracellular protein transport"/>
    <property type="evidence" value="ECO:0007669"/>
    <property type="project" value="InterPro"/>
</dbReference>
<dbReference type="GO" id="GO:0007040">
    <property type="term" value="P:lysosome organization"/>
    <property type="evidence" value="ECO:0007669"/>
    <property type="project" value="TreeGrafter"/>
</dbReference>
<gene>
    <name evidence="5" type="ORF">TIFTF001_019757</name>
</gene>
<dbReference type="GO" id="GO:0000149">
    <property type="term" value="F:SNARE binding"/>
    <property type="evidence" value="ECO:0007669"/>
    <property type="project" value="TreeGrafter"/>
</dbReference>
<comment type="similarity">
    <text evidence="1">Belongs to the SNAPIN family.</text>
</comment>
<dbReference type="PANTHER" id="PTHR31305">
    <property type="entry name" value="SNARE-ASSOCIATED PROTEIN SNAPIN"/>
    <property type="match status" value="1"/>
</dbReference>
<reference evidence="5" key="1">
    <citation type="submission" date="2023-07" db="EMBL/GenBank/DDBJ databases">
        <title>draft genome sequence of fig (Ficus carica).</title>
        <authorList>
            <person name="Takahashi T."/>
            <person name="Nishimura K."/>
        </authorList>
    </citation>
    <scope>NUCLEOTIDE SEQUENCE</scope>
</reference>
<evidence type="ECO:0000313" key="5">
    <source>
        <dbReference type="EMBL" id="GMN50599.1"/>
    </source>
</evidence>
<dbReference type="GO" id="GO:0031083">
    <property type="term" value="C:BLOC-1 complex"/>
    <property type="evidence" value="ECO:0007669"/>
    <property type="project" value="InterPro"/>
</dbReference>
<dbReference type="GO" id="GO:0008333">
    <property type="term" value="P:endosome to lysosome transport"/>
    <property type="evidence" value="ECO:0007669"/>
    <property type="project" value="TreeGrafter"/>
</dbReference>
<dbReference type="AlphaFoldDB" id="A0AA88ADK8"/>
<dbReference type="Proteomes" id="UP001187192">
    <property type="component" value="Unassembled WGS sequence"/>
</dbReference>
<evidence type="ECO:0000256" key="3">
    <source>
        <dbReference type="ARBA" id="ARBA00033330"/>
    </source>
</evidence>
<dbReference type="Pfam" id="PF14712">
    <property type="entry name" value="Snapin_Pallidin"/>
    <property type="match status" value="1"/>
</dbReference>
<protein>
    <recommendedName>
        <fullName evidence="3">Biogenesis of lysosome-related organelles complex 1 subunit 7</fullName>
    </recommendedName>
</protein>
<organism evidence="5 6">
    <name type="scientific">Ficus carica</name>
    <name type="common">Common fig</name>
    <dbReference type="NCBI Taxonomy" id="3494"/>
    <lineage>
        <taxon>Eukaryota</taxon>
        <taxon>Viridiplantae</taxon>
        <taxon>Streptophyta</taxon>
        <taxon>Embryophyta</taxon>
        <taxon>Tracheophyta</taxon>
        <taxon>Spermatophyta</taxon>
        <taxon>Magnoliopsida</taxon>
        <taxon>eudicotyledons</taxon>
        <taxon>Gunneridae</taxon>
        <taxon>Pentapetalae</taxon>
        <taxon>rosids</taxon>
        <taxon>fabids</taxon>
        <taxon>Rosales</taxon>
        <taxon>Moraceae</taxon>
        <taxon>Ficeae</taxon>
        <taxon>Ficus</taxon>
    </lineage>
</organism>
<comment type="caution">
    <text evidence="5">The sequence shown here is derived from an EMBL/GenBank/DDBJ whole genome shotgun (WGS) entry which is preliminary data.</text>
</comment>
<keyword evidence="4" id="KW-0472">Membrane</keyword>
<keyword evidence="2" id="KW-0175">Coiled coil</keyword>
<evidence type="ECO:0000256" key="4">
    <source>
        <dbReference type="SAM" id="Phobius"/>
    </source>
</evidence>
<accession>A0AA88ADK8</accession>
<dbReference type="EMBL" id="BTGU01000034">
    <property type="protein sequence ID" value="GMN50599.1"/>
    <property type="molecule type" value="Genomic_DNA"/>
</dbReference>
<keyword evidence="4" id="KW-0812">Transmembrane</keyword>
<dbReference type="Gramene" id="FCD_00017119-RA">
    <property type="protein sequence ID" value="FCD_00017119-RA:cds"/>
    <property type="gene ID" value="FCD_00017119"/>
</dbReference>
<keyword evidence="4" id="KW-1133">Transmembrane helix</keyword>
<evidence type="ECO:0000256" key="2">
    <source>
        <dbReference type="ARBA" id="ARBA00023054"/>
    </source>
</evidence>
<proteinExistence type="inferred from homology"/>
<dbReference type="PANTHER" id="PTHR31305:SF2">
    <property type="entry name" value="SNARE-ASSOCIATED PROTEIN SNAPIN"/>
    <property type="match status" value="1"/>
</dbReference>
<dbReference type="GO" id="GO:0032418">
    <property type="term" value="P:lysosome localization"/>
    <property type="evidence" value="ECO:0007669"/>
    <property type="project" value="TreeGrafter"/>
</dbReference>
<evidence type="ECO:0000313" key="6">
    <source>
        <dbReference type="Proteomes" id="UP001187192"/>
    </source>
</evidence>
<sequence length="232" mass="26155">MEKTEAEAETEKQQNNVVAKGLSSMVSSLMEDYDSKAEDALRSQLHLSSSLDRLTGELDQLLEDAPAPFIMQYAGKISSVRKRVSSLNSVLKSIHQRLDNMDHMLSQSMLHSGGIRLCYDFLILTFVMGYINLVTSRHWMFLWFFLLMKLDSRVTRGELGVTTSLPLVNSMISQKHAPNFSAKNIFLYPHELDNTSSVSMFAFSLWAVTSFDITCIENKAAPEFSEHQSSGK</sequence>
<name>A0AA88ADK8_FICCA</name>
<dbReference type="GO" id="GO:0099078">
    <property type="term" value="C:BORC complex"/>
    <property type="evidence" value="ECO:0007669"/>
    <property type="project" value="TreeGrafter"/>
</dbReference>
<feature type="transmembrane region" description="Helical" evidence="4">
    <location>
        <begin position="121"/>
        <end position="146"/>
    </location>
</feature>
<keyword evidence="6" id="KW-1185">Reference proteome</keyword>